<dbReference type="EMBL" id="FOQD01000014">
    <property type="protein sequence ID" value="SFJ00943.1"/>
    <property type="molecule type" value="Genomic_DNA"/>
</dbReference>
<dbReference type="Proteomes" id="UP000199518">
    <property type="component" value="Unassembled WGS sequence"/>
</dbReference>
<evidence type="ECO:0000313" key="2">
    <source>
        <dbReference type="Proteomes" id="UP000199518"/>
    </source>
</evidence>
<evidence type="ECO:0000313" key="1">
    <source>
        <dbReference type="EMBL" id="SFJ00943.1"/>
    </source>
</evidence>
<gene>
    <name evidence="1" type="ORF">SAMN05421753_114121</name>
</gene>
<accession>A0A1I3MVB6</accession>
<name>A0A1I3MVB6_9PLAN</name>
<keyword evidence="2" id="KW-1185">Reference proteome</keyword>
<proteinExistence type="predicted"/>
<reference evidence="2" key="1">
    <citation type="submission" date="2016-10" db="EMBL/GenBank/DDBJ databases">
        <authorList>
            <person name="Varghese N."/>
            <person name="Submissions S."/>
        </authorList>
    </citation>
    <scope>NUCLEOTIDE SEQUENCE [LARGE SCALE GENOMIC DNA]</scope>
    <source>
        <strain evidence="2">DSM 26348</strain>
    </source>
</reference>
<sequence>MVCMEVWGGNAATEKWVETLGLKSWVYNHPFHQDSRSGDVYYLSNVEAVFLPPQYSASRVLMHHFWFPLGTSFGR</sequence>
<organism evidence="1 2">
    <name type="scientific">Planctomicrobium piriforme</name>
    <dbReference type="NCBI Taxonomy" id="1576369"/>
    <lineage>
        <taxon>Bacteria</taxon>
        <taxon>Pseudomonadati</taxon>
        <taxon>Planctomycetota</taxon>
        <taxon>Planctomycetia</taxon>
        <taxon>Planctomycetales</taxon>
        <taxon>Planctomycetaceae</taxon>
        <taxon>Planctomicrobium</taxon>
    </lineage>
</organism>
<dbReference type="AlphaFoldDB" id="A0A1I3MVB6"/>
<protein>
    <submittedName>
        <fullName evidence="1">Uncharacterized protein</fullName>
    </submittedName>
</protein>
<dbReference type="STRING" id="1576369.SAMN05421753_114121"/>